<dbReference type="EMBL" id="AGNL01004670">
    <property type="protein sequence ID" value="EJK73230.1"/>
    <property type="molecule type" value="Genomic_DNA"/>
</dbReference>
<dbReference type="Proteomes" id="UP000266841">
    <property type="component" value="Unassembled WGS sequence"/>
</dbReference>
<evidence type="ECO:0000256" key="1">
    <source>
        <dbReference type="SAM" id="MobiDB-lite"/>
    </source>
</evidence>
<comment type="caution">
    <text evidence="2">The sequence shown here is derived from an EMBL/GenBank/DDBJ whole genome shotgun (WGS) entry which is preliminary data.</text>
</comment>
<evidence type="ECO:0000313" key="3">
    <source>
        <dbReference type="Proteomes" id="UP000266841"/>
    </source>
</evidence>
<reference evidence="2 3" key="1">
    <citation type="journal article" date="2012" name="Genome Biol.">
        <title>Genome and low-iron response of an oceanic diatom adapted to chronic iron limitation.</title>
        <authorList>
            <person name="Lommer M."/>
            <person name="Specht M."/>
            <person name="Roy A.S."/>
            <person name="Kraemer L."/>
            <person name="Andreson R."/>
            <person name="Gutowska M.A."/>
            <person name="Wolf J."/>
            <person name="Bergner S.V."/>
            <person name="Schilhabel M.B."/>
            <person name="Klostermeier U.C."/>
            <person name="Beiko R.G."/>
            <person name="Rosenstiel P."/>
            <person name="Hippler M."/>
            <person name="Laroche J."/>
        </authorList>
    </citation>
    <scope>NUCLEOTIDE SEQUENCE [LARGE SCALE GENOMIC DNA]</scope>
    <source>
        <strain evidence="2 3">CCMP1005</strain>
    </source>
</reference>
<accession>K0T6G5</accession>
<evidence type="ECO:0000313" key="2">
    <source>
        <dbReference type="EMBL" id="EJK73230.1"/>
    </source>
</evidence>
<feature type="region of interest" description="Disordered" evidence="1">
    <location>
        <begin position="1"/>
        <end position="43"/>
    </location>
</feature>
<feature type="compositionally biased region" description="Basic residues" evidence="1">
    <location>
        <begin position="65"/>
        <end position="80"/>
    </location>
</feature>
<sequence length="101" mass="10645">MGPLDTCESTASVSAAYGSSTRRRGGGIVRGRTPQECSPPDRVFSATAGRLKLSKGSKFTAGTRASRRRRLARRTGRRRGGAGAGLFVEGHLRTVSSCVCC</sequence>
<keyword evidence="3" id="KW-1185">Reference proteome</keyword>
<protein>
    <submittedName>
        <fullName evidence="2">Uncharacterized protein</fullName>
    </submittedName>
</protein>
<gene>
    <name evidence="2" type="ORF">THAOC_05159</name>
</gene>
<feature type="region of interest" description="Disordered" evidence="1">
    <location>
        <begin position="57"/>
        <end position="85"/>
    </location>
</feature>
<organism evidence="2 3">
    <name type="scientific">Thalassiosira oceanica</name>
    <name type="common">Marine diatom</name>
    <dbReference type="NCBI Taxonomy" id="159749"/>
    <lineage>
        <taxon>Eukaryota</taxon>
        <taxon>Sar</taxon>
        <taxon>Stramenopiles</taxon>
        <taxon>Ochrophyta</taxon>
        <taxon>Bacillariophyta</taxon>
        <taxon>Coscinodiscophyceae</taxon>
        <taxon>Thalassiosirophycidae</taxon>
        <taxon>Thalassiosirales</taxon>
        <taxon>Thalassiosiraceae</taxon>
        <taxon>Thalassiosira</taxon>
    </lineage>
</organism>
<name>K0T6G5_THAOC</name>
<proteinExistence type="predicted"/>
<dbReference type="AlphaFoldDB" id="K0T6G5"/>